<proteinExistence type="predicted"/>
<dbReference type="EMBL" id="BSRI01000001">
    <property type="protein sequence ID" value="GLV54679.1"/>
    <property type="molecule type" value="Genomic_DNA"/>
</dbReference>
<accession>A0ABQ6FQI5</accession>
<protein>
    <submittedName>
        <fullName evidence="2">Sporulation initiation inhibitor Soj</fullName>
    </submittedName>
</protein>
<dbReference type="SUPFAM" id="SSF52540">
    <property type="entry name" value="P-loop containing nucleoside triphosphate hydrolases"/>
    <property type="match status" value="1"/>
</dbReference>
<evidence type="ECO:0000259" key="1">
    <source>
        <dbReference type="Pfam" id="PF13614"/>
    </source>
</evidence>
<dbReference type="CDD" id="cd02042">
    <property type="entry name" value="ParAB_family"/>
    <property type="match status" value="1"/>
</dbReference>
<dbReference type="PANTHER" id="PTHR13696">
    <property type="entry name" value="P-LOOP CONTAINING NUCLEOSIDE TRIPHOSPHATE HYDROLASE"/>
    <property type="match status" value="1"/>
</dbReference>
<dbReference type="InterPro" id="IPR025669">
    <property type="entry name" value="AAA_dom"/>
</dbReference>
<dbReference type="PANTHER" id="PTHR13696:SF99">
    <property type="entry name" value="COBYRINIC ACID AC-DIAMIDE SYNTHASE"/>
    <property type="match status" value="1"/>
</dbReference>
<dbReference type="InterPro" id="IPR050678">
    <property type="entry name" value="DNA_Partitioning_ATPase"/>
</dbReference>
<evidence type="ECO:0000313" key="2">
    <source>
        <dbReference type="EMBL" id="GLV54679.1"/>
    </source>
</evidence>
<dbReference type="Pfam" id="PF13614">
    <property type="entry name" value="AAA_31"/>
    <property type="match status" value="1"/>
</dbReference>
<dbReference type="RefSeq" id="WP_338248407.1">
    <property type="nucleotide sequence ID" value="NZ_BSRI01000001.1"/>
</dbReference>
<dbReference type="InterPro" id="IPR027417">
    <property type="entry name" value="P-loop_NTPase"/>
</dbReference>
<gene>
    <name evidence="2" type="ORF">KDH_15260</name>
</gene>
<organism evidence="2 3">
    <name type="scientific">Dictyobacter halimunensis</name>
    <dbReference type="NCBI Taxonomy" id="3026934"/>
    <lineage>
        <taxon>Bacteria</taxon>
        <taxon>Bacillati</taxon>
        <taxon>Chloroflexota</taxon>
        <taxon>Ktedonobacteria</taxon>
        <taxon>Ktedonobacterales</taxon>
        <taxon>Dictyobacteraceae</taxon>
        <taxon>Dictyobacter</taxon>
    </lineage>
</organism>
<reference evidence="2 3" key="1">
    <citation type="submission" date="2023-02" db="EMBL/GenBank/DDBJ databases">
        <title>Dictyobacter halimunensis sp. nov., a new member of the class Ktedonobacteria from forest soil in a geothermal area.</title>
        <authorList>
            <person name="Rachmania M.K."/>
            <person name="Ningsih F."/>
            <person name="Sakai Y."/>
            <person name="Yabe S."/>
            <person name="Yokota A."/>
            <person name="Sjamsuridzal W."/>
        </authorList>
    </citation>
    <scope>NUCLEOTIDE SEQUENCE [LARGE SCALE GENOMIC DNA]</scope>
    <source>
        <strain evidence="2 3">S3.2.2.5</strain>
    </source>
</reference>
<sequence length="279" mass="30182">MRTRNGWRAGYIERCTSGSEGGSRKPAVAIQQGGGFLPYKTTTTVNLGHGLARAGKRVLVIDTDAQSNSTYSLLGSLDQEQTLFDVLTQGARMADIIVESVGQKRLFVAPGSINLSAADLLMASAPGRERKLARALNQVKDDFDYVLIDTPPNLGVLTVNSFIACTDVIIPIALTTYALIGISILETTMQELRENLDVSLPIFGVVANLDDHTRLSADVLSAVREHFGNMVFDTVIPRNIKVEEAHNQIACLFDYAPTSTGAIAYSKLVKEVLQRAEGN</sequence>
<comment type="caution">
    <text evidence="2">The sequence shown here is derived from an EMBL/GenBank/DDBJ whole genome shotgun (WGS) entry which is preliminary data.</text>
</comment>
<evidence type="ECO:0000313" key="3">
    <source>
        <dbReference type="Proteomes" id="UP001344906"/>
    </source>
</evidence>
<dbReference type="Gene3D" id="3.40.50.300">
    <property type="entry name" value="P-loop containing nucleotide triphosphate hydrolases"/>
    <property type="match status" value="1"/>
</dbReference>
<dbReference type="Proteomes" id="UP001344906">
    <property type="component" value="Unassembled WGS sequence"/>
</dbReference>
<name>A0ABQ6FQI5_9CHLR</name>
<feature type="domain" description="AAA" evidence="1">
    <location>
        <begin position="30"/>
        <end position="200"/>
    </location>
</feature>
<keyword evidence="3" id="KW-1185">Reference proteome</keyword>